<dbReference type="InterPro" id="IPR011701">
    <property type="entry name" value="MFS"/>
</dbReference>
<evidence type="ECO:0000256" key="7">
    <source>
        <dbReference type="ARBA" id="ARBA00023251"/>
    </source>
</evidence>
<dbReference type="InterPro" id="IPR020846">
    <property type="entry name" value="MFS_dom"/>
</dbReference>
<dbReference type="EMBL" id="JBHEZX010000029">
    <property type="protein sequence ID" value="MFC1414849.1"/>
    <property type="molecule type" value="Genomic_DNA"/>
</dbReference>
<feature type="transmembrane region" description="Helical" evidence="8">
    <location>
        <begin position="281"/>
        <end position="301"/>
    </location>
</feature>
<dbReference type="PANTHER" id="PTHR42718:SF49">
    <property type="entry name" value="EXPORT PROTEIN"/>
    <property type="match status" value="1"/>
</dbReference>
<keyword evidence="4 8" id="KW-0812">Transmembrane</keyword>
<evidence type="ECO:0000256" key="1">
    <source>
        <dbReference type="ARBA" id="ARBA00004651"/>
    </source>
</evidence>
<feature type="transmembrane region" description="Helical" evidence="8">
    <location>
        <begin position="181"/>
        <end position="201"/>
    </location>
</feature>
<feature type="transmembrane region" description="Helical" evidence="8">
    <location>
        <begin position="69"/>
        <end position="86"/>
    </location>
</feature>
<dbReference type="InterPro" id="IPR036259">
    <property type="entry name" value="MFS_trans_sf"/>
</dbReference>
<protein>
    <submittedName>
        <fullName evidence="10">MFS transporter</fullName>
    </submittedName>
</protein>
<feature type="domain" description="Major facilitator superfamily (MFS) profile" evidence="9">
    <location>
        <begin position="27"/>
        <end position="517"/>
    </location>
</feature>
<evidence type="ECO:0000256" key="2">
    <source>
        <dbReference type="ARBA" id="ARBA00022448"/>
    </source>
</evidence>
<feature type="transmembrane region" description="Helical" evidence="8">
    <location>
        <begin position="346"/>
        <end position="365"/>
    </location>
</feature>
<evidence type="ECO:0000313" key="10">
    <source>
        <dbReference type="EMBL" id="MFC1414849.1"/>
    </source>
</evidence>
<feature type="transmembrane region" description="Helical" evidence="8">
    <location>
        <begin position="244"/>
        <end position="261"/>
    </location>
</feature>
<comment type="caution">
    <text evidence="10">The sequence shown here is derived from an EMBL/GenBank/DDBJ whole genome shotgun (WGS) entry which is preliminary data.</text>
</comment>
<dbReference type="SUPFAM" id="SSF103473">
    <property type="entry name" value="MFS general substrate transporter"/>
    <property type="match status" value="1"/>
</dbReference>
<dbReference type="RefSeq" id="WP_380519148.1">
    <property type="nucleotide sequence ID" value="NZ_JBHEZX010000029.1"/>
</dbReference>
<proteinExistence type="predicted"/>
<feature type="transmembrane region" description="Helical" evidence="8">
    <location>
        <begin position="25"/>
        <end position="49"/>
    </location>
</feature>
<accession>A0ABV6VM81</accession>
<dbReference type="PROSITE" id="PS50850">
    <property type="entry name" value="MFS"/>
    <property type="match status" value="1"/>
</dbReference>
<feature type="transmembrane region" description="Helical" evidence="8">
    <location>
        <begin position="93"/>
        <end position="115"/>
    </location>
</feature>
<feature type="transmembrane region" description="Helical" evidence="8">
    <location>
        <begin position="213"/>
        <end position="232"/>
    </location>
</feature>
<keyword evidence="3" id="KW-1003">Cell membrane</keyword>
<dbReference type="PANTHER" id="PTHR42718">
    <property type="entry name" value="MAJOR FACILITATOR SUPERFAMILY MULTIDRUG TRANSPORTER MFSC"/>
    <property type="match status" value="1"/>
</dbReference>
<sequence length="542" mass="55288">MSAVVETTHPPDGAAADRARGAHRWWTLGIVSIATFMLMLDLTVVNVALPDLRNTLHASFSDLQWVLDAYALTLAVFLLTGGSLADRIGRKRVFIAGFAIFTLSSLAAGAAPGILELNLARGAQGIGAAVLFAVGPALLGQEFRGKDRAMAFGVFGGVSGLAIAFGPLIGGGLTDGLSWRWIFLVNVPIGAAAMVLGALRLRESTEPGAHRIDWAGLLVFCTALTLLVLGFLRGEAEGWTSAPILGMFAGSVLLLALFVLIERRAGADAMLDLSLFRIRTFNGISAATLLGNAAGMSAIFLQVSYVQNVLGYSPWQAGLRFLPLTLTLFVVAAVTGSLTVAVPPRILVGTALTLMAVGLALVALVDVHSSWTALLPSMVVTGAGMGMFNPPRASLSIAVVEPGRAGMAAGMGETFQQVGIAVGIAGFGAMFQHRVVSAFAVSPAGSALGPQAHAFGKGVAAGAGDQLARTLPKGVAQPVAEAARTAFVHGLDQVLVGCGAVAAVAALIAFALIRRGDLHESALAGAETAGTQTTGAGAAGPA</sequence>
<gene>
    <name evidence="10" type="ORF">ACEZDG_36890</name>
</gene>
<keyword evidence="6 8" id="KW-0472">Membrane</keyword>
<dbReference type="NCBIfam" id="TIGR00711">
    <property type="entry name" value="efflux_EmrB"/>
    <property type="match status" value="1"/>
</dbReference>
<feature type="transmembrane region" description="Helical" evidence="8">
    <location>
        <begin position="121"/>
        <end position="139"/>
    </location>
</feature>
<dbReference type="Gene3D" id="1.20.1250.20">
    <property type="entry name" value="MFS general substrate transporter like domains"/>
    <property type="match status" value="1"/>
</dbReference>
<evidence type="ECO:0000256" key="5">
    <source>
        <dbReference type="ARBA" id="ARBA00022989"/>
    </source>
</evidence>
<evidence type="ECO:0000256" key="3">
    <source>
        <dbReference type="ARBA" id="ARBA00022475"/>
    </source>
</evidence>
<evidence type="ECO:0000313" key="11">
    <source>
        <dbReference type="Proteomes" id="UP001592582"/>
    </source>
</evidence>
<feature type="transmembrane region" description="Helical" evidence="8">
    <location>
        <begin position="151"/>
        <end position="169"/>
    </location>
</feature>
<comment type="subcellular location">
    <subcellularLocation>
        <location evidence="1">Cell membrane</location>
        <topology evidence="1">Multi-pass membrane protein</topology>
    </subcellularLocation>
</comment>
<dbReference type="Proteomes" id="UP001592582">
    <property type="component" value="Unassembled WGS sequence"/>
</dbReference>
<dbReference type="CDD" id="cd17321">
    <property type="entry name" value="MFS_MMR_MDR_like"/>
    <property type="match status" value="1"/>
</dbReference>
<feature type="transmembrane region" description="Helical" evidence="8">
    <location>
        <begin position="321"/>
        <end position="341"/>
    </location>
</feature>
<dbReference type="PRINTS" id="PR01036">
    <property type="entry name" value="TCRTETB"/>
</dbReference>
<evidence type="ECO:0000256" key="8">
    <source>
        <dbReference type="SAM" id="Phobius"/>
    </source>
</evidence>
<evidence type="ECO:0000256" key="4">
    <source>
        <dbReference type="ARBA" id="ARBA00022692"/>
    </source>
</evidence>
<dbReference type="Gene3D" id="1.20.1720.10">
    <property type="entry name" value="Multidrug resistance protein D"/>
    <property type="match status" value="1"/>
</dbReference>
<keyword evidence="7" id="KW-0046">Antibiotic resistance</keyword>
<evidence type="ECO:0000259" key="9">
    <source>
        <dbReference type="PROSITE" id="PS50850"/>
    </source>
</evidence>
<dbReference type="Pfam" id="PF07690">
    <property type="entry name" value="MFS_1"/>
    <property type="match status" value="1"/>
</dbReference>
<name>A0ABV6VM81_9ACTN</name>
<dbReference type="InterPro" id="IPR004638">
    <property type="entry name" value="EmrB-like"/>
</dbReference>
<feature type="transmembrane region" description="Helical" evidence="8">
    <location>
        <begin position="494"/>
        <end position="513"/>
    </location>
</feature>
<keyword evidence="2" id="KW-0813">Transport</keyword>
<organism evidence="10 11">
    <name type="scientific">Streptacidiphilus alkalitolerans</name>
    <dbReference type="NCBI Taxonomy" id="3342712"/>
    <lineage>
        <taxon>Bacteria</taxon>
        <taxon>Bacillati</taxon>
        <taxon>Actinomycetota</taxon>
        <taxon>Actinomycetes</taxon>
        <taxon>Kitasatosporales</taxon>
        <taxon>Streptomycetaceae</taxon>
        <taxon>Streptacidiphilus</taxon>
    </lineage>
</organism>
<evidence type="ECO:0000256" key="6">
    <source>
        <dbReference type="ARBA" id="ARBA00023136"/>
    </source>
</evidence>
<reference evidence="10 11" key="1">
    <citation type="submission" date="2024-09" db="EMBL/GenBank/DDBJ databases">
        <authorList>
            <person name="Lee S.D."/>
        </authorList>
    </citation>
    <scope>NUCLEOTIDE SEQUENCE [LARGE SCALE GENOMIC DNA]</scope>
    <source>
        <strain evidence="10 11">N1-1</strain>
    </source>
</reference>
<keyword evidence="5 8" id="KW-1133">Transmembrane helix</keyword>
<keyword evidence="11" id="KW-1185">Reference proteome</keyword>